<dbReference type="Gene3D" id="3.40.30.10">
    <property type="entry name" value="Glutaredoxin"/>
    <property type="match status" value="1"/>
</dbReference>
<comment type="caution">
    <text evidence="1">The sequence shown here is derived from an EMBL/GenBank/DDBJ whole genome shotgun (WGS) entry which is preliminary data.</text>
</comment>
<protein>
    <submittedName>
        <fullName evidence="1">Jg1689 protein</fullName>
    </submittedName>
</protein>
<gene>
    <name evidence="1" type="primary">jg1689</name>
    <name evidence="1" type="ORF">PAEG_LOCUS1440</name>
</gene>
<sequence>KNGDFEKYLDDLKPVAKTYRDKIMSVAIDTDEDDHQR</sequence>
<proteinExistence type="predicted"/>
<evidence type="ECO:0000313" key="1">
    <source>
        <dbReference type="EMBL" id="CAH2208996.1"/>
    </source>
</evidence>
<reference evidence="1" key="1">
    <citation type="submission" date="2022-03" db="EMBL/GenBank/DDBJ databases">
        <authorList>
            <person name="Lindestad O."/>
        </authorList>
    </citation>
    <scope>NUCLEOTIDE SEQUENCE</scope>
</reference>
<evidence type="ECO:0000313" key="2">
    <source>
        <dbReference type="Proteomes" id="UP000838756"/>
    </source>
</evidence>
<dbReference type="Proteomes" id="UP000838756">
    <property type="component" value="Unassembled WGS sequence"/>
</dbReference>
<organism evidence="1 2">
    <name type="scientific">Pararge aegeria aegeria</name>
    <dbReference type="NCBI Taxonomy" id="348720"/>
    <lineage>
        <taxon>Eukaryota</taxon>
        <taxon>Metazoa</taxon>
        <taxon>Ecdysozoa</taxon>
        <taxon>Arthropoda</taxon>
        <taxon>Hexapoda</taxon>
        <taxon>Insecta</taxon>
        <taxon>Pterygota</taxon>
        <taxon>Neoptera</taxon>
        <taxon>Endopterygota</taxon>
        <taxon>Lepidoptera</taxon>
        <taxon>Glossata</taxon>
        <taxon>Ditrysia</taxon>
        <taxon>Papilionoidea</taxon>
        <taxon>Nymphalidae</taxon>
        <taxon>Satyrinae</taxon>
        <taxon>Satyrini</taxon>
        <taxon>Parargina</taxon>
        <taxon>Pararge</taxon>
    </lineage>
</organism>
<name>A0A8S4QGF2_9NEOP</name>
<keyword evidence="2" id="KW-1185">Reference proteome</keyword>
<dbReference type="AlphaFoldDB" id="A0A8S4QGF2"/>
<feature type="non-terminal residue" evidence="1">
    <location>
        <position position="1"/>
    </location>
</feature>
<accession>A0A8S4QGF2</accession>
<dbReference type="EMBL" id="CAKXAJ010005044">
    <property type="protein sequence ID" value="CAH2208996.1"/>
    <property type="molecule type" value="Genomic_DNA"/>
</dbReference>